<evidence type="ECO:0000256" key="1">
    <source>
        <dbReference type="SAM" id="MobiDB-lite"/>
    </source>
</evidence>
<accession>A0ABN2Y4E2</accession>
<keyword evidence="2" id="KW-1133">Transmembrane helix</keyword>
<feature type="transmembrane region" description="Helical" evidence="2">
    <location>
        <begin position="220"/>
        <end position="238"/>
    </location>
</feature>
<name>A0ABN2Y4E2_9ACTN</name>
<evidence type="ECO:0000259" key="3">
    <source>
        <dbReference type="Pfam" id="PF02517"/>
    </source>
</evidence>
<comment type="caution">
    <text evidence="4">The sequence shown here is derived from an EMBL/GenBank/DDBJ whole genome shotgun (WGS) entry which is preliminary data.</text>
</comment>
<feature type="domain" description="CAAX prenyl protease 2/Lysostaphin resistance protein A-like" evidence="3">
    <location>
        <begin position="130"/>
        <end position="223"/>
    </location>
</feature>
<dbReference type="PANTHER" id="PTHR36435:SF1">
    <property type="entry name" value="CAAX AMINO TERMINAL PROTEASE FAMILY PROTEIN"/>
    <property type="match status" value="1"/>
</dbReference>
<evidence type="ECO:0000313" key="5">
    <source>
        <dbReference type="Proteomes" id="UP001500575"/>
    </source>
</evidence>
<feature type="transmembrane region" description="Helical" evidence="2">
    <location>
        <begin position="127"/>
        <end position="148"/>
    </location>
</feature>
<feature type="transmembrane region" description="Helical" evidence="2">
    <location>
        <begin position="188"/>
        <end position="208"/>
    </location>
</feature>
<keyword evidence="5" id="KW-1185">Reference proteome</keyword>
<gene>
    <name evidence="4" type="ORF">GCM10009843_15820</name>
</gene>
<proteinExistence type="predicted"/>
<dbReference type="PANTHER" id="PTHR36435">
    <property type="entry name" value="SLR1288 PROTEIN"/>
    <property type="match status" value="1"/>
</dbReference>
<feature type="transmembrane region" description="Helical" evidence="2">
    <location>
        <begin position="84"/>
        <end position="107"/>
    </location>
</feature>
<feature type="transmembrane region" description="Helical" evidence="2">
    <location>
        <begin position="38"/>
        <end position="64"/>
    </location>
</feature>
<dbReference type="InterPro" id="IPR003675">
    <property type="entry name" value="Rce1/LyrA-like_dom"/>
</dbReference>
<feature type="compositionally biased region" description="Basic and acidic residues" evidence="1">
    <location>
        <begin position="16"/>
        <end position="29"/>
    </location>
</feature>
<keyword evidence="2" id="KW-0472">Membrane</keyword>
<evidence type="ECO:0000313" key="4">
    <source>
        <dbReference type="EMBL" id="GAA2121517.1"/>
    </source>
</evidence>
<dbReference type="RefSeq" id="WP_344303139.1">
    <property type="nucleotide sequence ID" value="NZ_BAAAQQ010000007.1"/>
</dbReference>
<dbReference type="InterPro" id="IPR052710">
    <property type="entry name" value="CAAX_protease"/>
</dbReference>
<organism evidence="4 5">
    <name type="scientific">Nocardioides bigeumensis</name>
    <dbReference type="NCBI Taxonomy" id="433657"/>
    <lineage>
        <taxon>Bacteria</taxon>
        <taxon>Bacillati</taxon>
        <taxon>Actinomycetota</taxon>
        <taxon>Actinomycetes</taxon>
        <taxon>Propionibacteriales</taxon>
        <taxon>Nocardioidaceae</taxon>
        <taxon>Nocardioides</taxon>
    </lineage>
</organism>
<keyword evidence="2" id="KW-0812">Transmembrane</keyword>
<dbReference type="Pfam" id="PF02517">
    <property type="entry name" value="Rce1-like"/>
    <property type="match status" value="1"/>
</dbReference>
<reference evidence="4 5" key="1">
    <citation type="journal article" date="2019" name="Int. J. Syst. Evol. Microbiol.">
        <title>The Global Catalogue of Microorganisms (GCM) 10K type strain sequencing project: providing services to taxonomists for standard genome sequencing and annotation.</title>
        <authorList>
            <consortium name="The Broad Institute Genomics Platform"/>
            <consortium name="The Broad Institute Genome Sequencing Center for Infectious Disease"/>
            <person name="Wu L."/>
            <person name="Ma J."/>
        </authorList>
    </citation>
    <scope>NUCLEOTIDE SEQUENCE [LARGE SCALE GENOMIC DNA]</scope>
    <source>
        <strain evidence="4 5">JCM 16021</strain>
    </source>
</reference>
<evidence type="ECO:0000256" key="2">
    <source>
        <dbReference type="SAM" id="Phobius"/>
    </source>
</evidence>
<feature type="transmembrane region" description="Helical" evidence="2">
    <location>
        <begin position="160"/>
        <end position="182"/>
    </location>
</feature>
<dbReference type="Proteomes" id="UP001500575">
    <property type="component" value="Unassembled WGS sequence"/>
</dbReference>
<dbReference type="EMBL" id="BAAAQQ010000007">
    <property type="protein sequence ID" value="GAA2121517.1"/>
    <property type="molecule type" value="Genomic_DNA"/>
</dbReference>
<protein>
    <recommendedName>
        <fullName evidence="3">CAAX prenyl protease 2/Lysostaphin resistance protein A-like domain-containing protein</fullName>
    </recommendedName>
</protein>
<sequence length="239" mass="25308">MRPTARPTARPTEGTAPRRRERSQPEERRARSSAAVEVVLASAAIVLDVGLPSLFLLVLAGLSLLLRRRGPASLGLHRARPGRLVLATATFAVGWSLFQLAVTIPAATHLSGRRQDMGVFADVQGNLGLLVALLALSWALGAFVEEVAFRGYLLTRLREALGPGPASVALAVAVSSVLFGVLHSEQGAVGTVAVALDGVAFSLLRLRFGTVWAPVLAHGFNNTLGLLTFFLIGPVYGFW</sequence>
<feature type="region of interest" description="Disordered" evidence="1">
    <location>
        <begin position="1"/>
        <end position="29"/>
    </location>
</feature>